<dbReference type="AlphaFoldDB" id="A0AA41X921"/>
<evidence type="ECO:0000313" key="3">
    <source>
        <dbReference type="EMBL" id="MCP8971042.1"/>
    </source>
</evidence>
<organism evidence="3 4">
    <name type="scientific">Ectobacillus ponti</name>
    <dbReference type="NCBI Taxonomy" id="2961894"/>
    <lineage>
        <taxon>Bacteria</taxon>
        <taxon>Bacillati</taxon>
        <taxon>Bacillota</taxon>
        <taxon>Bacilli</taxon>
        <taxon>Bacillales</taxon>
        <taxon>Bacillaceae</taxon>
        <taxon>Ectobacillus</taxon>
    </lineage>
</organism>
<proteinExistence type="predicted"/>
<dbReference type="InterPro" id="IPR025582">
    <property type="entry name" value="YARHG_dom"/>
</dbReference>
<feature type="transmembrane region" description="Helical" evidence="1">
    <location>
        <begin position="48"/>
        <end position="67"/>
    </location>
</feature>
<keyword evidence="4" id="KW-1185">Reference proteome</keyword>
<evidence type="ECO:0000256" key="1">
    <source>
        <dbReference type="SAM" id="Phobius"/>
    </source>
</evidence>
<comment type="caution">
    <text evidence="3">The sequence shown here is derived from an EMBL/GenBank/DDBJ whole genome shotgun (WGS) entry which is preliminary data.</text>
</comment>
<keyword evidence="1" id="KW-0472">Membrane</keyword>
<dbReference type="Gene3D" id="1.20.58.1690">
    <property type="match status" value="1"/>
</dbReference>
<dbReference type="InterPro" id="IPR038434">
    <property type="entry name" value="YARHG_sf"/>
</dbReference>
<evidence type="ECO:0000313" key="4">
    <source>
        <dbReference type="Proteomes" id="UP001156102"/>
    </source>
</evidence>
<dbReference type="RefSeq" id="WP_254760970.1">
    <property type="nucleotide sequence ID" value="NZ_JANCLT010000018.1"/>
</dbReference>
<reference evidence="3" key="1">
    <citation type="submission" date="2022-07" db="EMBL/GenBank/DDBJ databases">
        <authorList>
            <person name="Li W.-J."/>
            <person name="Deng Q.-Q."/>
        </authorList>
    </citation>
    <scope>NUCLEOTIDE SEQUENCE</scope>
    <source>
        <strain evidence="3">SYSU M60031</strain>
    </source>
</reference>
<accession>A0AA41X921</accession>
<gene>
    <name evidence="3" type="ORF">NK662_21195</name>
</gene>
<dbReference type="Pfam" id="PF13308">
    <property type="entry name" value="YARHG"/>
    <property type="match status" value="1"/>
</dbReference>
<feature type="domain" description="YARHG" evidence="2">
    <location>
        <begin position="100"/>
        <end position="181"/>
    </location>
</feature>
<sequence length="182" mass="21032">MRICANCKQEVETQLPCYCGSCGAWVELEERADRQKPRIRRRKPKRNLFVGLALLALVYFVISISMLRQAPERAPKHASGNIITAKLPGKEELDQVFQPPDYILSDSDTRKLTEADVYMLTKQQLRIARSEILARHGYMFADAELQSYFARKHWYHANPSYKGELGGVESYNVQLLQRKEQQ</sequence>
<dbReference type="PANTHER" id="PTHR40038:SF1">
    <property type="entry name" value="MEMBRANE-ASSOCIATED PROTEIN TCAA"/>
    <property type="match status" value="1"/>
</dbReference>
<keyword evidence="1" id="KW-0812">Transmembrane</keyword>
<dbReference type="SMART" id="SM01324">
    <property type="entry name" value="YARHG"/>
    <property type="match status" value="1"/>
</dbReference>
<dbReference type="EMBL" id="JANCLT010000018">
    <property type="protein sequence ID" value="MCP8971042.1"/>
    <property type="molecule type" value="Genomic_DNA"/>
</dbReference>
<evidence type="ECO:0000259" key="2">
    <source>
        <dbReference type="SMART" id="SM01324"/>
    </source>
</evidence>
<name>A0AA41X921_9BACI</name>
<protein>
    <submittedName>
        <fullName evidence="3">YARHG domain-containing protein</fullName>
    </submittedName>
</protein>
<keyword evidence="1" id="KW-1133">Transmembrane helix</keyword>
<dbReference type="PANTHER" id="PTHR40038">
    <property type="entry name" value="MEMBRANE-ASSOCIATED PROTEIN TCAA"/>
    <property type="match status" value="1"/>
</dbReference>
<dbReference type="Proteomes" id="UP001156102">
    <property type="component" value="Unassembled WGS sequence"/>
</dbReference>